<dbReference type="Gene3D" id="3.20.20.80">
    <property type="entry name" value="Glycosidases"/>
    <property type="match status" value="1"/>
</dbReference>
<evidence type="ECO:0000256" key="6">
    <source>
        <dbReference type="RuleBase" id="RU361192"/>
    </source>
</evidence>
<dbReference type="AlphaFoldDB" id="A0A2I9E2V4"/>
<keyword evidence="6" id="KW-0732">Signal</keyword>
<dbReference type="Pfam" id="PF07745">
    <property type="entry name" value="Glyco_hydro_53"/>
    <property type="match status" value="1"/>
</dbReference>
<gene>
    <name evidence="7" type="ORF">DAERI_250010</name>
</gene>
<dbReference type="PANTHER" id="PTHR34983">
    <property type="entry name" value="ARABINOGALACTAN ENDO-BETA-1,4-GALACTANASE A"/>
    <property type="match status" value="1"/>
</dbReference>
<dbReference type="PROSITE" id="PS51257">
    <property type="entry name" value="PROKAR_LIPOPROTEIN"/>
    <property type="match status" value="1"/>
</dbReference>
<proteinExistence type="inferred from homology"/>
<evidence type="ECO:0000256" key="1">
    <source>
        <dbReference type="ARBA" id="ARBA00001695"/>
    </source>
</evidence>
<dbReference type="EC" id="3.2.1.89" evidence="3 6"/>
<evidence type="ECO:0000256" key="2">
    <source>
        <dbReference type="ARBA" id="ARBA00010687"/>
    </source>
</evidence>
<evidence type="ECO:0000256" key="3">
    <source>
        <dbReference type="ARBA" id="ARBA00012556"/>
    </source>
</evidence>
<protein>
    <recommendedName>
        <fullName evidence="3 6">Arabinogalactan endo-beta-1,4-galactanase</fullName>
        <ecNumber evidence="3 6">3.2.1.89</ecNumber>
    </recommendedName>
</protein>
<dbReference type="EMBL" id="BFAG01000025">
    <property type="protein sequence ID" value="GBF08175.1"/>
    <property type="molecule type" value="Genomic_DNA"/>
</dbReference>
<dbReference type="InterPro" id="IPR017853">
    <property type="entry name" value="GH"/>
</dbReference>
<accession>A0A2I9E2V4</accession>
<keyword evidence="8" id="KW-1185">Reference proteome</keyword>
<reference evidence="8" key="1">
    <citation type="submission" date="2018-01" db="EMBL/GenBank/DDBJ databases">
        <title>Draft Genome Sequence of the Radioresistant Bacterium Deinococcus aerius TR0125, Isolated from the Higher Atmosphere above Japan.</title>
        <authorList>
            <person name="Satoh K."/>
            <person name="Arai H."/>
            <person name="Sanzen T."/>
            <person name="Kawaguchi Y."/>
            <person name="Hayashi H."/>
            <person name="Yokobori S."/>
            <person name="Yamagishi A."/>
            <person name="Oono Y."/>
            <person name="Narumi I."/>
        </authorList>
    </citation>
    <scope>NUCLEOTIDE SEQUENCE [LARGE SCALE GENOMIC DNA]</scope>
    <source>
        <strain evidence="8">TR0125</strain>
    </source>
</reference>
<dbReference type="GO" id="GO:0045490">
    <property type="term" value="P:pectin catabolic process"/>
    <property type="evidence" value="ECO:0007669"/>
    <property type="project" value="TreeGrafter"/>
</dbReference>
<comment type="caution">
    <text evidence="7">The sequence shown here is derived from an EMBL/GenBank/DDBJ whole genome shotgun (WGS) entry which is preliminary data.</text>
</comment>
<organism evidence="7 8">
    <name type="scientific">Deinococcus aerius</name>
    <dbReference type="NCBI Taxonomy" id="200253"/>
    <lineage>
        <taxon>Bacteria</taxon>
        <taxon>Thermotogati</taxon>
        <taxon>Deinococcota</taxon>
        <taxon>Deinococci</taxon>
        <taxon>Deinococcales</taxon>
        <taxon>Deinococcaceae</taxon>
        <taxon>Deinococcus</taxon>
    </lineage>
</organism>
<keyword evidence="4 6" id="KW-0378">Hydrolase</keyword>
<feature type="signal peptide" evidence="6">
    <location>
        <begin position="1"/>
        <end position="26"/>
    </location>
</feature>
<keyword evidence="5 6" id="KW-0326">Glycosidase</keyword>
<comment type="catalytic activity">
    <reaction evidence="1 6">
        <text>The enzyme specifically hydrolyzes (1-&gt;4)-beta-D-galactosidic linkages in type I arabinogalactans.</text>
        <dbReference type="EC" id="3.2.1.89"/>
    </reaction>
</comment>
<dbReference type="SUPFAM" id="SSF51445">
    <property type="entry name" value="(Trans)glycosidases"/>
    <property type="match status" value="1"/>
</dbReference>
<dbReference type="OrthoDB" id="9768786at2"/>
<sequence>MNSVLRPRSRLPVLALLTLGLGACSSQPPGPAVLAPQATAPTEWIKGMDVSEARGAEAAGVVFKDRDGTVKPALQIVKDHQYNWVRVRLMVDPDGRYGLLQDLPYVKAVMKDAKGRGLKVLLDLHYSHWWADPGNQWTPSRWAGQDVNTLAGSVYTYTKDVITQLRAQGTAPDMVQIGNEINGGMLWEPGRIGNMANFVKLTNAGANAVRDASGGNATMPPIMVHIAKTGGAAETVAWYRAFVGVGGWVDTIGLSYYPMWHGDSSGLSETIKQLRANFTWAKVYLAETASYWAPNQGGYTNLPYPQTPQGQSDYLKALTPVVQGAGGSGIFYWGAFWSQSSRWLIAPDWKDDDASRRSLFDDGARATAGIDGLN</sequence>
<evidence type="ECO:0000256" key="5">
    <source>
        <dbReference type="ARBA" id="ARBA00023295"/>
    </source>
</evidence>
<dbReference type="Proteomes" id="UP000236569">
    <property type="component" value="Unassembled WGS sequence"/>
</dbReference>
<evidence type="ECO:0000256" key="4">
    <source>
        <dbReference type="ARBA" id="ARBA00022801"/>
    </source>
</evidence>
<dbReference type="InterPro" id="IPR011683">
    <property type="entry name" value="Glyco_hydro_53"/>
</dbReference>
<dbReference type="GO" id="GO:0015926">
    <property type="term" value="F:glucosidase activity"/>
    <property type="evidence" value="ECO:0007669"/>
    <property type="project" value="InterPro"/>
</dbReference>
<dbReference type="GO" id="GO:0031218">
    <property type="term" value="F:arabinogalactan endo-1,4-beta-galactosidase activity"/>
    <property type="evidence" value="ECO:0007669"/>
    <property type="project" value="UniProtKB-EC"/>
</dbReference>
<comment type="similarity">
    <text evidence="2 6">Belongs to the glycosyl hydrolase 53 family.</text>
</comment>
<evidence type="ECO:0000313" key="7">
    <source>
        <dbReference type="EMBL" id="GBF08175.1"/>
    </source>
</evidence>
<feature type="chain" id="PRO_5014208540" description="Arabinogalactan endo-beta-1,4-galactanase" evidence="6">
    <location>
        <begin position="27"/>
        <end position="374"/>
    </location>
</feature>
<name>A0A2I9E2V4_9DEIO</name>
<dbReference type="PANTHER" id="PTHR34983:SF1">
    <property type="entry name" value="ARABINOGALACTAN ENDO-BETA-1,4-GALACTANASE A"/>
    <property type="match status" value="1"/>
</dbReference>
<dbReference type="RefSeq" id="WP_103131450.1">
    <property type="nucleotide sequence ID" value="NZ_BFAG01000025.1"/>
</dbReference>
<evidence type="ECO:0000313" key="8">
    <source>
        <dbReference type="Proteomes" id="UP000236569"/>
    </source>
</evidence>